<reference evidence="2 3" key="1">
    <citation type="journal article" date="2020" name="ISME J.">
        <title>Comparative genomics reveals insights into cyanobacterial evolution and habitat adaptation.</title>
        <authorList>
            <person name="Chen M.Y."/>
            <person name="Teng W.K."/>
            <person name="Zhao L."/>
            <person name="Hu C.X."/>
            <person name="Zhou Y.K."/>
            <person name="Han B.P."/>
            <person name="Song L.R."/>
            <person name="Shu W.S."/>
        </authorList>
    </citation>
    <scope>NUCLEOTIDE SEQUENCE [LARGE SCALE GENOMIC DNA]</scope>
    <source>
        <strain evidence="2 3">FACHB-260</strain>
    </source>
</reference>
<gene>
    <name evidence="2" type="ORF">H6G18_03770</name>
</gene>
<proteinExistence type="predicted"/>
<evidence type="ECO:0000313" key="2">
    <source>
        <dbReference type="EMBL" id="MBD2343264.1"/>
    </source>
</evidence>
<evidence type="ECO:0000313" key="3">
    <source>
        <dbReference type="Proteomes" id="UP000607281"/>
    </source>
</evidence>
<comment type="caution">
    <text evidence="2">The sequence shown here is derived from an EMBL/GenBank/DDBJ whole genome shotgun (WGS) entry which is preliminary data.</text>
</comment>
<keyword evidence="1" id="KW-0812">Transmembrane</keyword>
<name>A0ABR8CK73_9NOST</name>
<feature type="transmembrane region" description="Helical" evidence="1">
    <location>
        <begin position="20"/>
        <end position="46"/>
    </location>
</feature>
<feature type="transmembrane region" description="Helical" evidence="1">
    <location>
        <begin position="149"/>
        <end position="170"/>
    </location>
</feature>
<dbReference type="EMBL" id="JACJRF010000004">
    <property type="protein sequence ID" value="MBD2343264.1"/>
    <property type="molecule type" value="Genomic_DNA"/>
</dbReference>
<dbReference type="RefSeq" id="WP_190405739.1">
    <property type="nucleotide sequence ID" value="NZ_JACJRF010000004.1"/>
</dbReference>
<keyword evidence="1" id="KW-0472">Membrane</keyword>
<keyword evidence="3" id="KW-1185">Reference proteome</keyword>
<evidence type="ECO:0000256" key="1">
    <source>
        <dbReference type="SAM" id="Phobius"/>
    </source>
</evidence>
<keyword evidence="1" id="KW-1133">Transmembrane helix</keyword>
<organism evidence="2 3">
    <name type="scientific">Anabaena subtropica FACHB-260</name>
    <dbReference type="NCBI Taxonomy" id="2692884"/>
    <lineage>
        <taxon>Bacteria</taxon>
        <taxon>Bacillati</taxon>
        <taxon>Cyanobacteriota</taxon>
        <taxon>Cyanophyceae</taxon>
        <taxon>Nostocales</taxon>
        <taxon>Nostocaceae</taxon>
        <taxon>Anabaena</taxon>
    </lineage>
</organism>
<protein>
    <submittedName>
        <fullName evidence="2">Uncharacterized protein</fullName>
    </submittedName>
</protein>
<accession>A0ABR8CK73</accession>
<sequence length="256" mass="29474">MKVLAQTRNRLTMKHFPISNWWTGGFLITCGLCFLIYLVFFTAVSASLSCQRISKSGSNCELKYYYLIGKTQKQKIFDLQEARIKTIVGSKGSRSYQVVISTPFGEYNLLSATGSYQKNEQISTQINNFIYSQQTYLSVRQHLWQESSIYLIIISTFIISGIFLVSYPIVICTFYKSLNKVVIEYQGLRGSKVKEYPLGNILRIDSQEKNTRYGRVYRPALVLRSQETIPIHQDYTNEKSNSNIIYSINTFLSSQK</sequence>
<dbReference type="Proteomes" id="UP000607281">
    <property type="component" value="Unassembled WGS sequence"/>
</dbReference>